<feature type="chain" id="PRO_5012555474" evidence="6">
    <location>
        <begin position="27"/>
        <end position="170"/>
    </location>
</feature>
<sequence>MLLQPPGQYLCFVSLMVTCLSVYINAQNRVPIDLLPHCDGQHDALEDLFTIVPGLSALKRASTSHPYEGRLLRRFSGPFSDNIPLPWTCSMTPIWRDLGEDYYPRFVRDGTCNNRTCWYRHYECQPVLYTLSVLERQNSECFDQSLPRTLSTAWRQRAVTITSSCMCHRV</sequence>
<comment type="caution">
    <text evidence="7">The sequence shown here is derived from an EMBL/GenBank/DDBJ whole genome shotgun (WGS) entry which is preliminary data.</text>
</comment>
<evidence type="ECO:0000256" key="6">
    <source>
        <dbReference type="SAM" id="SignalP"/>
    </source>
</evidence>
<dbReference type="Proteomes" id="UP000242188">
    <property type="component" value="Unassembled WGS sequence"/>
</dbReference>
<evidence type="ECO:0000256" key="1">
    <source>
        <dbReference type="ARBA" id="ARBA00004613"/>
    </source>
</evidence>
<evidence type="ECO:0000256" key="4">
    <source>
        <dbReference type="ARBA" id="ARBA00022525"/>
    </source>
</evidence>
<keyword evidence="4" id="KW-0964">Secreted</keyword>
<dbReference type="SUPFAM" id="SSF57501">
    <property type="entry name" value="Cystine-knot cytokines"/>
    <property type="match status" value="1"/>
</dbReference>
<name>A0A210Q2Y4_MIZYE</name>
<comment type="similarity">
    <text evidence="2">Belongs to the noggin family.</text>
</comment>
<evidence type="ECO:0000256" key="3">
    <source>
        <dbReference type="ARBA" id="ARBA00022473"/>
    </source>
</evidence>
<dbReference type="OrthoDB" id="6159300at2759"/>
<organism evidence="7 8">
    <name type="scientific">Mizuhopecten yessoensis</name>
    <name type="common">Japanese scallop</name>
    <name type="synonym">Patinopecten yessoensis</name>
    <dbReference type="NCBI Taxonomy" id="6573"/>
    <lineage>
        <taxon>Eukaryota</taxon>
        <taxon>Metazoa</taxon>
        <taxon>Spiralia</taxon>
        <taxon>Lophotrochozoa</taxon>
        <taxon>Mollusca</taxon>
        <taxon>Bivalvia</taxon>
        <taxon>Autobranchia</taxon>
        <taxon>Pteriomorphia</taxon>
        <taxon>Pectinida</taxon>
        <taxon>Pectinoidea</taxon>
        <taxon>Pectinidae</taxon>
        <taxon>Mizuhopecten</taxon>
    </lineage>
</organism>
<evidence type="ECO:0000313" key="7">
    <source>
        <dbReference type="EMBL" id="OWF43097.1"/>
    </source>
</evidence>
<accession>A0A210Q2Y4</accession>
<dbReference type="PANTHER" id="PTHR39940">
    <property type="entry name" value="PROTHORACICOTROPIC HORMONE, ISOFORM F"/>
    <property type="match status" value="1"/>
</dbReference>
<reference evidence="7 8" key="1">
    <citation type="journal article" date="2017" name="Nat. Ecol. Evol.">
        <title>Scallop genome provides insights into evolution of bilaterian karyotype and development.</title>
        <authorList>
            <person name="Wang S."/>
            <person name="Zhang J."/>
            <person name="Jiao W."/>
            <person name="Li J."/>
            <person name="Xun X."/>
            <person name="Sun Y."/>
            <person name="Guo X."/>
            <person name="Huan P."/>
            <person name="Dong B."/>
            <person name="Zhang L."/>
            <person name="Hu X."/>
            <person name="Sun X."/>
            <person name="Wang J."/>
            <person name="Zhao C."/>
            <person name="Wang Y."/>
            <person name="Wang D."/>
            <person name="Huang X."/>
            <person name="Wang R."/>
            <person name="Lv J."/>
            <person name="Li Y."/>
            <person name="Zhang Z."/>
            <person name="Liu B."/>
            <person name="Lu W."/>
            <person name="Hui Y."/>
            <person name="Liang J."/>
            <person name="Zhou Z."/>
            <person name="Hou R."/>
            <person name="Li X."/>
            <person name="Liu Y."/>
            <person name="Li H."/>
            <person name="Ning X."/>
            <person name="Lin Y."/>
            <person name="Zhao L."/>
            <person name="Xing Q."/>
            <person name="Dou J."/>
            <person name="Li Y."/>
            <person name="Mao J."/>
            <person name="Guo H."/>
            <person name="Dou H."/>
            <person name="Li T."/>
            <person name="Mu C."/>
            <person name="Jiang W."/>
            <person name="Fu Q."/>
            <person name="Fu X."/>
            <person name="Miao Y."/>
            <person name="Liu J."/>
            <person name="Yu Q."/>
            <person name="Li R."/>
            <person name="Liao H."/>
            <person name="Li X."/>
            <person name="Kong Y."/>
            <person name="Jiang Z."/>
            <person name="Chourrout D."/>
            <person name="Li R."/>
            <person name="Bao Z."/>
        </authorList>
    </citation>
    <scope>NUCLEOTIDE SEQUENCE [LARGE SCALE GENOMIC DNA]</scope>
    <source>
        <strain evidence="7 8">PY_sf001</strain>
    </source>
</reference>
<comment type="subcellular location">
    <subcellularLocation>
        <location evidence="1">Secreted</location>
    </subcellularLocation>
</comment>
<proteinExistence type="inferred from homology"/>
<dbReference type="Gene3D" id="2.10.90.10">
    <property type="entry name" value="Cystine-knot cytokines"/>
    <property type="match status" value="1"/>
</dbReference>
<keyword evidence="5 6" id="KW-0732">Signal</keyword>
<keyword evidence="8" id="KW-1185">Reference proteome</keyword>
<dbReference type="InterPro" id="IPR008717">
    <property type="entry name" value="Noggin"/>
</dbReference>
<keyword evidence="3" id="KW-0217">Developmental protein</keyword>
<dbReference type="Pfam" id="PF05806">
    <property type="entry name" value="Noggin"/>
    <property type="match status" value="1"/>
</dbReference>
<evidence type="ECO:0000313" key="8">
    <source>
        <dbReference type="Proteomes" id="UP000242188"/>
    </source>
</evidence>
<dbReference type="GO" id="GO:0005576">
    <property type="term" value="C:extracellular region"/>
    <property type="evidence" value="ECO:0007669"/>
    <property type="project" value="UniProtKB-SubCell"/>
</dbReference>
<dbReference type="InterPro" id="IPR052876">
    <property type="entry name" value="Insect_Hormone_Regulators"/>
</dbReference>
<dbReference type="AlphaFoldDB" id="A0A210Q2Y4"/>
<evidence type="ECO:0000256" key="5">
    <source>
        <dbReference type="ARBA" id="ARBA00022729"/>
    </source>
</evidence>
<dbReference type="InterPro" id="IPR029034">
    <property type="entry name" value="Cystine-knot_cytokine"/>
</dbReference>
<dbReference type="PANTHER" id="PTHR39940:SF1">
    <property type="entry name" value="PROTHORACICOTROPIC HORMONE, ISOFORM F"/>
    <property type="match status" value="1"/>
</dbReference>
<protein>
    <submittedName>
        <fullName evidence="7">Protein trunk</fullName>
    </submittedName>
</protein>
<evidence type="ECO:0000256" key="2">
    <source>
        <dbReference type="ARBA" id="ARBA00007480"/>
    </source>
</evidence>
<feature type="signal peptide" evidence="6">
    <location>
        <begin position="1"/>
        <end position="26"/>
    </location>
</feature>
<gene>
    <name evidence="7" type="ORF">KP79_PYT24934</name>
</gene>
<dbReference type="EMBL" id="NEDP02005167">
    <property type="protein sequence ID" value="OWF43097.1"/>
    <property type="molecule type" value="Genomic_DNA"/>
</dbReference>